<protein>
    <submittedName>
        <fullName evidence="3">2,5-dichloro-2,5-cyclohexadiene-1,4-diol dehydrogenase</fullName>
        <ecNumber evidence="3">1.1.1.-</ecNumber>
    </submittedName>
</protein>
<dbReference type="GO" id="GO:0016491">
    <property type="term" value="F:oxidoreductase activity"/>
    <property type="evidence" value="ECO:0007669"/>
    <property type="project" value="UniProtKB-KW"/>
</dbReference>
<dbReference type="EMBL" id="SIHI01000021">
    <property type="protein sequence ID" value="TWT47971.1"/>
    <property type="molecule type" value="Genomic_DNA"/>
</dbReference>
<dbReference type="NCBIfam" id="NF005559">
    <property type="entry name" value="PRK07231.1"/>
    <property type="match status" value="1"/>
</dbReference>
<gene>
    <name evidence="3" type="primary">linC_1</name>
    <name evidence="3" type="ORF">KOR42_40550</name>
</gene>
<dbReference type="FunFam" id="3.40.50.720:FF:000084">
    <property type="entry name" value="Short-chain dehydrogenase reductase"/>
    <property type="match status" value="1"/>
</dbReference>
<dbReference type="PANTHER" id="PTHR24321">
    <property type="entry name" value="DEHYDROGENASES, SHORT CHAIN"/>
    <property type="match status" value="1"/>
</dbReference>
<dbReference type="PRINTS" id="PR00081">
    <property type="entry name" value="GDHRDH"/>
</dbReference>
<dbReference type="PANTHER" id="PTHR24321:SF8">
    <property type="entry name" value="ESTRADIOL 17-BETA-DEHYDROGENASE 8-RELATED"/>
    <property type="match status" value="1"/>
</dbReference>
<dbReference type="Pfam" id="PF13561">
    <property type="entry name" value="adh_short_C2"/>
    <property type="match status" value="1"/>
</dbReference>
<evidence type="ECO:0000313" key="4">
    <source>
        <dbReference type="Proteomes" id="UP000317243"/>
    </source>
</evidence>
<keyword evidence="4" id="KW-1185">Reference proteome</keyword>
<dbReference type="InterPro" id="IPR036291">
    <property type="entry name" value="NAD(P)-bd_dom_sf"/>
</dbReference>
<organism evidence="3 4">
    <name type="scientific">Thalassoglobus neptunius</name>
    <dbReference type="NCBI Taxonomy" id="1938619"/>
    <lineage>
        <taxon>Bacteria</taxon>
        <taxon>Pseudomonadati</taxon>
        <taxon>Planctomycetota</taxon>
        <taxon>Planctomycetia</taxon>
        <taxon>Planctomycetales</taxon>
        <taxon>Planctomycetaceae</taxon>
        <taxon>Thalassoglobus</taxon>
    </lineage>
</organism>
<name>A0A5C5WD24_9PLAN</name>
<dbReference type="SUPFAM" id="SSF51735">
    <property type="entry name" value="NAD(P)-binding Rossmann-fold domains"/>
    <property type="match status" value="1"/>
</dbReference>
<dbReference type="InterPro" id="IPR002347">
    <property type="entry name" value="SDR_fam"/>
</dbReference>
<comment type="similarity">
    <text evidence="1">Belongs to the short-chain dehydrogenases/reductases (SDR) family.</text>
</comment>
<reference evidence="3 4" key="1">
    <citation type="submission" date="2019-02" db="EMBL/GenBank/DDBJ databases">
        <title>Deep-cultivation of Planctomycetes and their phenomic and genomic characterization uncovers novel biology.</title>
        <authorList>
            <person name="Wiegand S."/>
            <person name="Jogler M."/>
            <person name="Boedeker C."/>
            <person name="Pinto D."/>
            <person name="Vollmers J."/>
            <person name="Rivas-Marin E."/>
            <person name="Kohn T."/>
            <person name="Peeters S.H."/>
            <person name="Heuer A."/>
            <person name="Rast P."/>
            <person name="Oberbeckmann S."/>
            <person name="Bunk B."/>
            <person name="Jeske O."/>
            <person name="Meyerdierks A."/>
            <person name="Storesund J.E."/>
            <person name="Kallscheuer N."/>
            <person name="Luecker S."/>
            <person name="Lage O.M."/>
            <person name="Pohl T."/>
            <person name="Merkel B.J."/>
            <person name="Hornburger P."/>
            <person name="Mueller R.-W."/>
            <person name="Bruemmer F."/>
            <person name="Labrenz M."/>
            <person name="Spormann A.M."/>
            <person name="Op Den Camp H."/>
            <person name="Overmann J."/>
            <person name="Amann R."/>
            <person name="Jetten M.S.M."/>
            <person name="Mascher T."/>
            <person name="Medema M.H."/>
            <person name="Devos D.P."/>
            <person name="Kaster A.-K."/>
            <person name="Ovreas L."/>
            <person name="Rohde M."/>
            <person name="Galperin M.Y."/>
            <person name="Jogler C."/>
        </authorList>
    </citation>
    <scope>NUCLEOTIDE SEQUENCE [LARGE SCALE GENOMIC DNA]</scope>
    <source>
        <strain evidence="3 4">KOR42</strain>
    </source>
</reference>
<dbReference type="OrthoDB" id="266183at2"/>
<evidence type="ECO:0000313" key="3">
    <source>
        <dbReference type="EMBL" id="TWT47971.1"/>
    </source>
</evidence>
<accession>A0A5C5WD24</accession>
<comment type="caution">
    <text evidence="3">The sequence shown here is derived from an EMBL/GenBank/DDBJ whole genome shotgun (WGS) entry which is preliminary data.</text>
</comment>
<dbReference type="AlphaFoldDB" id="A0A5C5WD24"/>
<evidence type="ECO:0000256" key="2">
    <source>
        <dbReference type="ARBA" id="ARBA00023002"/>
    </source>
</evidence>
<dbReference type="PRINTS" id="PR00080">
    <property type="entry name" value="SDRFAMILY"/>
</dbReference>
<dbReference type="RefSeq" id="WP_146511457.1">
    <property type="nucleotide sequence ID" value="NZ_SIHI01000021.1"/>
</dbReference>
<proteinExistence type="inferred from homology"/>
<sequence>MEQGQQGRFAGRSVIVTGGSRGIGKGCVEVFASEGGLVSILDIAQEEGEQLAESLTASSTGTVVYRKCDVSDPEELKNAIEAVAQQFERIDCIVNNAGVHPPATPIDEQKLADLESLLRINFISTYLGAQYAIPHLRKTKGTIVNMSSMTAVLGQDQSSAYAATKGAQLSLTKSLAVELGPQGIRVNAILPSNVDTPLMRDWAATLPDPESALKRVSELQVFGRMASPQEVGKVALFLATDDSSFVTGQGIEVEGGASLDY</sequence>
<evidence type="ECO:0000256" key="1">
    <source>
        <dbReference type="ARBA" id="ARBA00006484"/>
    </source>
</evidence>
<dbReference type="EC" id="1.1.1.-" evidence="3"/>
<keyword evidence="2 3" id="KW-0560">Oxidoreductase</keyword>
<dbReference type="Proteomes" id="UP000317243">
    <property type="component" value="Unassembled WGS sequence"/>
</dbReference>
<dbReference type="Gene3D" id="3.40.50.720">
    <property type="entry name" value="NAD(P)-binding Rossmann-like Domain"/>
    <property type="match status" value="1"/>
</dbReference>